<dbReference type="PANTHER" id="PTHR10426">
    <property type="entry name" value="STRICTOSIDINE SYNTHASE-RELATED"/>
    <property type="match status" value="1"/>
</dbReference>
<feature type="region of interest" description="Disordered" evidence="4">
    <location>
        <begin position="1"/>
        <end position="23"/>
    </location>
</feature>
<dbReference type="Pfam" id="PF03088">
    <property type="entry name" value="Str_synth"/>
    <property type="match status" value="1"/>
</dbReference>
<dbReference type="OrthoDB" id="3332247at2"/>
<dbReference type="Gene3D" id="2.120.10.30">
    <property type="entry name" value="TolB, C-terminal domain"/>
    <property type="match status" value="1"/>
</dbReference>
<reference evidence="6 7" key="1">
    <citation type="submission" date="2016-01" db="EMBL/GenBank/DDBJ databases">
        <title>The new phylogeny of the genus Mycobacterium.</title>
        <authorList>
            <person name="Tarcisio F."/>
            <person name="Conor M."/>
            <person name="Antonella G."/>
            <person name="Elisabetta G."/>
            <person name="Giulia F.S."/>
            <person name="Sara T."/>
            <person name="Anna F."/>
            <person name="Clotilde B."/>
            <person name="Roberto B."/>
            <person name="Veronica D.S."/>
            <person name="Fabio R."/>
            <person name="Monica P."/>
            <person name="Olivier J."/>
            <person name="Enrico T."/>
            <person name="Nicola S."/>
        </authorList>
    </citation>
    <scope>NUCLEOTIDE SEQUENCE [LARGE SCALE GENOMIC DNA]</scope>
    <source>
        <strain evidence="6 7">DSM 44179</strain>
    </source>
</reference>
<dbReference type="Proteomes" id="UP000193484">
    <property type="component" value="Unassembled WGS sequence"/>
</dbReference>
<dbReference type="InterPro" id="IPR018119">
    <property type="entry name" value="Strictosidine_synth_cons-reg"/>
</dbReference>
<protein>
    <submittedName>
        <fullName evidence="6">Strictosidine synthase</fullName>
    </submittedName>
</protein>
<dbReference type="SUPFAM" id="SSF63829">
    <property type="entry name" value="Calcium-dependent phosphotriesterase"/>
    <property type="match status" value="1"/>
</dbReference>
<keyword evidence="7" id="KW-1185">Reference proteome</keyword>
<feature type="domain" description="Strictosidine synthase conserved region" evidence="5">
    <location>
        <begin position="135"/>
        <end position="214"/>
    </location>
</feature>
<dbReference type="PANTHER" id="PTHR10426:SF88">
    <property type="entry name" value="ADIPOCYTE PLASMA MEMBRANE-ASSOCIATED PROTEIN HEMOMUCIN-RELATED"/>
    <property type="match status" value="1"/>
</dbReference>
<keyword evidence="2" id="KW-0597">Phosphoprotein</keyword>
<comment type="caution">
    <text evidence="6">The sequence shown here is derived from an EMBL/GenBank/DDBJ whole genome shotgun (WGS) entry which is preliminary data.</text>
</comment>
<dbReference type="RefSeq" id="WP_085094691.1">
    <property type="nucleotide sequence ID" value="NZ_AP022603.1"/>
</dbReference>
<dbReference type="AlphaFoldDB" id="A0A1X1RG64"/>
<sequence length="336" mass="35840">MRASRRLLTTGTWSPPAVPPDQGHTAVTAEFTIARRLPTGGAGPEDVAFDQDGHVLTGLDDGRIVRIDPGTGQRSVVGSTGGRPLGLHPSRDQSVLICDHDRGLLRMSATGDVEVLVDTVAGTALRFASNVTEHDDGTIWFTVSSRRWDLANYLGDVFEHSCTGLLVQRAPDGTVTVLRGGLKFANGLTLAPDQSHLLFAETEGYRVSRYWLTGAKAGTTEPVVENLPGLPDNISVGSDGLIWVSIAAPRNALLDRLLPLPGVLRTLAWNLPSALRPKPTPIAWVMAFDLAGDLICDLRCDDGSYDFVTSVAERNGVVVAGSLHATEIVQITLPGQ</sequence>
<evidence type="ECO:0000256" key="2">
    <source>
        <dbReference type="ARBA" id="ARBA00022553"/>
    </source>
</evidence>
<evidence type="ECO:0000256" key="1">
    <source>
        <dbReference type="ARBA" id="ARBA00009191"/>
    </source>
</evidence>
<accession>A0A1X1RG64</accession>
<keyword evidence="3" id="KW-0325">Glycoprotein</keyword>
<comment type="similarity">
    <text evidence="1">Belongs to the strictosidine synthase family.</text>
</comment>
<evidence type="ECO:0000256" key="3">
    <source>
        <dbReference type="ARBA" id="ARBA00023180"/>
    </source>
</evidence>
<gene>
    <name evidence="6" type="ORF">AWC04_07495</name>
</gene>
<name>A0A1X1RG64_MYCFA</name>
<organism evidence="6 7">
    <name type="scientific">Mycolicibacterium fallax</name>
    <name type="common">Mycobacterium fallax</name>
    <dbReference type="NCBI Taxonomy" id="1793"/>
    <lineage>
        <taxon>Bacteria</taxon>
        <taxon>Bacillati</taxon>
        <taxon>Actinomycetota</taxon>
        <taxon>Actinomycetes</taxon>
        <taxon>Mycobacteriales</taxon>
        <taxon>Mycobacteriaceae</taxon>
        <taxon>Mycolicibacterium</taxon>
    </lineage>
</organism>
<evidence type="ECO:0000313" key="6">
    <source>
        <dbReference type="EMBL" id="ORV05112.1"/>
    </source>
</evidence>
<dbReference type="GO" id="GO:0016787">
    <property type="term" value="F:hydrolase activity"/>
    <property type="evidence" value="ECO:0007669"/>
    <property type="project" value="TreeGrafter"/>
</dbReference>
<dbReference type="STRING" id="1793.AWC04_07495"/>
<dbReference type="EMBL" id="LQOJ01000027">
    <property type="protein sequence ID" value="ORV05112.1"/>
    <property type="molecule type" value="Genomic_DNA"/>
</dbReference>
<evidence type="ECO:0000259" key="5">
    <source>
        <dbReference type="Pfam" id="PF03088"/>
    </source>
</evidence>
<proteinExistence type="inferred from homology"/>
<dbReference type="InterPro" id="IPR011042">
    <property type="entry name" value="6-blade_b-propeller_TolB-like"/>
</dbReference>
<dbReference type="Pfam" id="PF20067">
    <property type="entry name" value="SSL_N"/>
    <property type="match status" value="1"/>
</dbReference>
<evidence type="ECO:0000313" key="7">
    <source>
        <dbReference type="Proteomes" id="UP000193484"/>
    </source>
</evidence>
<evidence type="ECO:0000256" key="4">
    <source>
        <dbReference type="SAM" id="MobiDB-lite"/>
    </source>
</evidence>
<dbReference type="GO" id="GO:0012505">
    <property type="term" value="C:endomembrane system"/>
    <property type="evidence" value="ECO:0007669"/>
    <property type="project" value="TreeGrafter"/>
</dbReference>